<evidence type="ECO:0000259" key="5">
    <source>
        <dbReference type="PROSITE" id="PS51987"/>
    </source>
</evidence>
<feature type="domain" description="GS beta-grasp" evidence="4">
    <location>
        <begin position="518"/>
        <end position="611"/>
    </location>
</feature>
<dbReference type="PANTHER" id="PTHR43383">
    <property type="entry name" value="NODULIN 6"/>
    <property type="match status" value="1"/>
</dbReference>
<keyword evidence="7" id="KW-1185">Reference proteome</keyword>
<reference evidence="6 7" key="1">
    <citation type="submission" date="2020-06" db="EMBL/GenBank/DDBJ databases">
        <title>WGS assembly of Ceratodon purpureus strain R40.</title>
        <authorList>
            <person name="Carey S.B."/>
            <person name="Jenkins J."/>
            <person name="Shu S."/>
            <person name="Lovell J.T."/>
            <person name="Sreedasyam A."/>
            <person name="Maumus F."/>
            <person name="Tiley G.P."/>
            <person name="Fernandez-Pozo N."/>
            <person name="Barry K."/>
            <person name="Chen C."/>
            <person name="Wang M."/>
            <person name="Lipzen A."/>
            <person name="Daum C."/>
            <person name="Saski C.A."/>
            <person name="Payton A.C."/>
            <person name="Mcbreen J.C."/>
            <person name="Conrad R.E."/>
            <person name="Kollar L.M."/>
            <person name="Olsson S."/>
            <person name="Huttunen S."/>
            <person name="Landis J.B."/>
            <person name="Wickett N.J."/>
            <person name="Johnson M.G."/>
            <person name="Rensing S.A."/>
            <person name="Grimwood J."/>
            <person name="Schmutz J."/>
            <person name="Mcdaniel S.F."/>
        </authorList>
    </citation>
    <scope>NUCLEOTIDE SEQUENCE [LARGE SCALE GENOMIC DNA]</scope>
    <source>
        <strain evidence="6 7">R40</strain>
    </source>
</reference>
<dbReference type="Pfam" id="PF04909">
    <property type="entry name" value="Amidohydro_2"/>
    <property type="match status" value="1"/>
</dbReference>
<dbReference type="Pfam" id="PF00120">
    <property type="entry name" value="Gln-synt_C"/>
    <property type="match status" value="1"/>
</dbReference>
<evidence type="ECO:0000256" key="2">
    <source>
        <dbReference type="RuleBase" id="RU000384"/>
    </source>
</evidence>
<dbReference type="AlphaFoldDB" id="A0A8T0GAA3"/>
<dbReference type="InterPro" id="IPR008147">
    <property type="entry name" value="Gln_synt_N"/>
</dbReference>
<dbReference type="Proteomes" id="UP000822688">
    <property type="component" value="Chromosome 11"/>
</dbReference>
<feature type="domain" description="GS catalytic" evidence="5">
    <location>
        <begin position="618"/>
        <end position="948"/>
    </location>
</feature>
<evidence type="ECO:0000313" key="7">
    <source>
        <dbReference type="Proteomes" id="UP000822688"/>
    </source>
</evidence>
<dbReference type="SUPFAM" id="SSF55931">
    <property type="entry name" value="Glutamine synthetase/guanido kinase"/>
    <property type="match status" value="1"/>
</dbReference>
<evidence type="ECO:0000259" key="4">
    <source>
        <dbReference type="PROSITE" id="PS51986"/>
    </source>
</evidence>
<dbReference type="Gene3D" id="3.30.590.10">
    <property type="entry name" value="Glutamine synthetase/guanido kinase, catalytic domain"/>
    <property type="match status" value="1"/>
</dbReference>
<evidence type="ECO:0008006" key="8">
    <source>
        <dbReference type="Google" id="ProtNLM"/>
    </source>
</evidence>
<evidence type="ECO:0000256" key="3">
    <source>
        <dbReference type="SAM" id="MobiDB-lite"/>
    </source>
</evidence>
<comment type="caution">
    <text evidence="6">The sequence shown here is derived from an EMBL/GenBank/DDBJ whole genome shotgun (WGS) entry which is preliminary data.</text>
</comment>
<dbReference type="EMBL" id="CM026432">
    <property type="protein sequence ID" value="KAG0556286.1"/>
    <property type="molecule type" value="Genomic_DNA"/>
</dbReference>
<proteinExistence type="inferred from homology"/>
<dbReference type="GO" id="GO:0006542">
    <property type="term" value="P:glutamine biosynthetic process"/>
    <property type="evidence" value="ECO:0007669"/>
    <property type="project" value="InterPro"/>
</dbReference>
<dbReference type="GO" id="GO:0004356">
    <property type="term" value="F:glutamine synthetase activity"/>
    <property type="evidence" value="ECO:0007669"/>
    <property type="project" value="InterPro"/>
</dbReference>
<dbReference type="SMART" id="SM01230">
    <property type="entry name" value="Gln-synt_C"/>
    <property type="match status" value="1"/>
</dbReference>
<sequence>MDSASELEHEKIRQICLEVPLVDAHAHNIVALDSNLPFLQCLSDERGHETLSGVPFSLAYQRSLEELGDMYGVEPNELALKAHRESIGLEAVSEKCFGAANIECVLLDDGLTMDRMLGMGWHRKYIRGVHRVLRIETVAEAVLNQPVSQGGFATWTLESFDHRFVSTLESFSEKVVAFKSICAYRSGLQINPHVSAQAAEDGLHENLQNHQAGHPVLVSNKAFIDFMFVRALEVATKRNIPMQIHTGFGDKDLQLELANPLHLRAILEDPLFAESRIVLLHGSYPFMREASYLASVYPQVHIDYGLVVPMLSVRGMRCALSDLLDLAPVNKIMFSSDGYAFPETFYLGAKYSRDVLTLVLCESFDNGDLTLDEAVTAAELILNRNAVEFYKLESTRPAFNSSLSRSHSTESLLRLRESLAAPSLTVEKPPSFEFKIPDPVPRPSHPNGSTSRAAHPKDAFHDANPTPRFGNAQPEPIPRSAELKTGALAPVLVTPVAPVIVLPEELLTDTAVAVVKPIEVKRVRLFYADTSGQHRCRVVPIQRFEEVVVEHGVSILQGIMGQTSHSDFPAANSGLSSVGEVRLIPDLSTKVTLPWCPEDALVFVNMHEKPGIPWKYCPRNTLQRLSQTLRMSFNLVMRAGFDIGFYLLTQTPGSQDSVFLSASPFSSAAGVHGASSILAEIYDILSSVNIQIEEMHCQGGGQFVLTVGEAHVLTAADNLLLVKETVSAVASKHSLRATFVPNLQTTIDIGSSRVRLSLWQEDANALGSNDTSNDKYGLSQVGQGFLGGVFHHLPAILAFTAPLPISYDSKSEAGFHFWGEGNLQAPLRTLKSDSASPNAVSSLELRQFDGCANPHLGLAAILAAGIDGLRKHIHVPPPIDTDIGEFDKESVRQLPGALEEAAAALESNKVLHESIGTPLVTAIAAVRKAEAAFHKNNDNSKQLLAARY</sequence>
<comment type="similarity">
    <text evidence="1 2">Belongs to the glutamine synthetase family.</text>
</comment>
<accession>A0A8T0GAA3</accession>
<evidence type="ECO:0000256" key="1">
    <source>
        <dbReference type="PROSITE-ProRule" id="PRU01330"/>
    </source>
</evidence>
<dbReference type="PROSITE" id="PS51987">
    <property type="entry name" value="GS_CATALYTIC"/>
    <property type="match status" value="1"/>
</dbReference>
<dbReference type="InterPro" id="IPR006680">
    <property type="entry name" value="Amidohydro-rel"/>
</dbReference>
<dbReference type="InterPro" id="IPR036651">
    <property type="entry name" value="Gln_synt_N_sf"/>
</dbReference>
<dbReference type="FunFam" id="3.20.20.140:FF:000046">
    <property type="entry name" value="Glutamate-ammonia ligase"/>
    <property type="match status" value="1"/>
</dbReference>
<dbReference type="PROSITE" id="PS51986">
    <property type="entry name" value="GS_BETA_GRASP"/>
    <property type="match status" value="1"/>
</dbReference>
<dbReference type="SUPFAM" id="SSF51556">
    <property type="entry name" value="Metallo-dependent hydrolases"/>
    <property type="match status" value="1"/>
</dbReference>
<dbReference type="GO" id="GO:0016787">
    <property type="term" value="F:hydrolase activity"/>
    <property type="evidence" value="ECO:0007669"/>
    <property type="project" value="InterPro"/>
</dbReference>
<dbReference type="InterPro" id="IPR032466">
    <property type="entry name" value="Metal_Hydrolase"/>
</dbReference>
<evidence type="ECO:0000313" key="6">
    <source>
        <dbReference type="EMBL" id="KAG0556286.1"/>
    </source>
</evidence>
<gene>
    <name evidence="6" type="ORF">KC19_11G040700</name>
</gene>
<dbReference type="InterPro" id="IPR008146">
    <property type="entry name" value="Gln_synth_cat_dom"/>
</dbReference>
<protein>
    <recommendedName>
        <fullName evidence="8">GS catalytic domain-containing protein</fullName>
    </recommendedName>
</protein>
<dbReference type="PANTHER" id="PTHR43383:SF2">
    <property type="entry name" value="AMIDOHYDROLASE 2 FAMILY PROTEIN"/>
    <property type="match status" value="1"/>
</dbReference>
<organism evidence="6 7">
    <name type="scientific">Ceratodon purpureus</name>
    <name type="common">Fire moss</name>
    <name type="synonym">Dicranum purpureum</name>
    <dbReference type="NCBI Taxonomy" id="3225"/>
    <lineage>
        <taxon>Eukaryota</taxon>
        <taxon>Viridiplantae</taxon>
        <taxon>Streptophyta</taxon>
        <taxon>Embryophyta</taxon>
        <taxon>Bryophyta</taxon>
        <taxon>Bryophytina</taxon>
        <taxon>Bryopsida</taxon>
        <taxon>Dicranidae</taxon>
        <taxon>Pseudoditrichales</taxon>
        <taxon>Ditrichaceae</taxon>
        <taxon>Ceratodon</taxon>
    </lineage>
</organism>
<feature type="region of interest" description="Disordered" evidence="3">
    <location>
        <begin position="430"/>
        <end position="478"/>
    </location>
</feature>
<dbReference type="SUPFAM" id="SSF54368">
    <property type="entry name" value="Glutamine synthetase, N-terminal domain"/>
    <property type="match status" value="1"/>
</dbReference>
<dbReference type="OrthoDB" id="77835at2759"/>
<dbReference type="Gene3D" id="3.10.20.70">
    <property type="entry name" value="Glutamine synthetase, N-terminal domain"/>
    <property type="match status" value="1"/>
</dbReference>
<dbReference type="InterPro" id="IPR014746">
    <property type="entry name" value="Gln_synth/guanido_kin_cat_dom"/>
</dbReference>
<dbReference type="Gene3D" id="3.20.20.140">
    <property type="entry name" value="Metal-dependent hydrolases"/>
    <property type="match status" value="1"/>
</dbReference>
<name>A0A8T0GAA3_CERPU</name>